<name>A0AAN9BNC1_9CAEN</name>
<evidence type="ECO:0000256" key="1">
    <source>
        <dbReference type="ARBA" id="ARBA00007796"/>
    </source>
</evidence>
<feature type="compositionally biased region" description="Basic and acidic residues" evidence="4">
    <location>
        <begin position="141"/>
        <end position="164"/>
    </location>
</feature>
<feature type="compositionally biased region" description="Polar residues" evidence="4">
    <location>
        <begin position="1146"/>
        <end position="1179"/>
    </location>
</feature>
<evidence type="ECO:0000256" key="4">
    <source>
        <dbReference type="SAM" id="MobiDB-lite"/>
    </source>
</evidence>
<evidence type="ECO:0000256" key="3">
    <source>
        <dbReference type="SAM" id="Coils"/>
    </source>
</evidence>
<keyword evidence="6" id="KW-1185">Reference proteome</keyword>
<feature type="compositionally biased region" description="Polar residues" evidence="4">
    <location>
        <begin position="474"/>
        <end position="488"/>
    </location>
</feature>
<feature type="compositionally biased region" description="Low complexity" evidence="4">
    <location>
        <begin position="363"/>
        <end position="373"/>
    </location>
</feature>
<reference evidence="5 6" key="1">
    <citation type="submission" date="2024-02" db="EMBL/GenBank/DDBJ databases">
        <title>Chromosome-scale genome assembly of the rough periwinkle Littorina saxatilis.</title>
        <authorList>
            <person name="De Jode A."/>
            <person name="Faria R."/>
            <person name="Formenti G."/>
            <person name="Sims Y."/>
            <person name="Smith T.P."/>
            <person name="Tracey A."/>
            <person name="Wood J.M.D."/>
            <person name="Zagrodzka Z.B."/>
            <person name="Johannesson K."/>
            <person name="Butlin R.K."/>
            <person name="Leder E.H."/>
        </authorList>
    </citation>
    <scope>NUCLEOTIDE SEQUENCE [LARGE SCALE GENOMIC DNA]</scope>
    <source>
        <strain evidence="5">Snail1</strain>
        <tissue evidence="5">Muscle</tissue>
    </source>
</reference>
<feature type="compositionally biased region" description="Polar residues" evidence="4">
    <location>
        <begin position="431"/>
        <end position="460"/>
    </location>
</feature>
<feature type="compositionally biased region" description="Polar residues" evidence="4">
    <location>
        <begin position="920"/>
        <end position="935"/>
    </location>
</feature>
<proteinExistence type="inferred from homology"/>
<feature type="compositionally biased region" description="Gly residues" evidence="4">
    <location>
        <begin position="961"/>
        <end position="974"/>
    </location>
</feature>
<dbReference type="PANTHER" id="PTHR19423:SF1">
    <property type="entry name" value="SH3 DOMAIN-BINDING PROTEIN 5"/>
    <property type="match status" value="1"/>
</dbReference>
<feature type="compositionally biased region" description="Low complexity" evidence="4">
    <location>
        <begin position="463"/>
        <end position="472"/>
    </location>
</feature>
<dbReference type="Pfam" id="PF05276">
    <property type="entry name" value="SH3BP5"/>
    <property type="match status" value="1"/>
</dbReference>
<comment type="caution">
    <text evidence="5">The sequence shown here is derived from an EMBL/GenBank/DDBJ whole genome shotgun (WGS) entry which is preliminary data.</text>
</comment>
<feature type="compositionally biased region" description="Basic and acidic residues" evidence="4">
    <location>
        <begin position="575"/>
        <end position="588"/>
    </location>
</feature>
<evidence type="ECO:0000256" key="2">
    <source>
        <dbReference type="ARBA" id="ARBA00023054"/>
    </source>
</evidence>
<feature type="compositionally biased region" description="Basic and acidic residues" evidence="4">
    <location>
        <begin position="324"/>
        <end position="337"/>
    </location>
</feature>
<dbReference type="InterPro" id="IPR007940">
    <property type="entry name" value="SH3BP5"/>
</dbReference>
<feature type="region of interest" description="Disordered" evidence="4">
    <location>
        <begin position="1"/>
        <end position="43"/>
    </location>
</feature>
<feature type="compositionally biased region" description="Basic and acidic residues" evidence="4">
    <location>
        <begin position="203"/>
        <end position="218"/>
    </location>
</feature>
<feature type="compositionally biased region" description="Polar residues" evidence="4">
    <location>
        <begin position="252"/>
        <end position="270"/>
    </location>
</feature>
<dbReference type="GO" id="GO:0005737">
    <property type="term" value="C:cytoplasm"/>
    <property type="evidence" value="ECO:0007669"/>
    <property type="project" value="TreeGrafter"/>
</dbReference>
<accession>A0AAN9BNC1</accession>
<evidence type="ECO:0000313" key="5">
    <source>
        <dbReference type="EMBL" id="KAK7109481.1"/>
    </source>
</evidence>
<feature type="compositionally biased region" description="Acidic residues" evidence="4">
    <location>
        <begin position="868"/>
        <end position="882"/>
    </location>
</feature>
<feature type="region of interest" description="Disordered" evidence="4">
    <location>
        <begin position="203"/>
        <end position="602"/>
    </location>
</feature>
<feature type="compositionally biased region" description="Basic and acidic residues" evidence="4">
    <location>
        <begin position="1289"/>
        <end position="1303"/>
    </location>
</feature>
<organism evidence="5 6">
    <name type="scientific">Littorina saxatilis</name>
    <dbReference type="NCBI Taxonomy" id="31220"/>
    <lineage>
        <taxon>Eukaryota</taxon>
        <taxon>Metazoa</taxon>
        <taxon>Spiralia</taxon>
        <taxon>Lophotrochozoa</taxon>
        <taxon>Mollusca</taxon>
        <taxon>Gastropoda</taxon>
        <taxon>Caenogastropoda</taxon>
        <taxon>Littorinimorpha</taxon>
        <taxon>Littorinoidea</taxon>
        <taxon>Littorinidae</taxon>
        <taxon>Littorina</taxon>
    </lineage>
</organism>
<feature type="compositionally biased region" description="Low complexity" evidence="4">
    <location>
        <begin position="1131"/>
        <end position="1140"/>
    </location>
</feature>
<feature type="coiled-coil region" evidence="3">
    <location>
        <begin position="751"/>
        <end position="799"/>
    </location>
</feature>
<feature type="compositionally biased region" description="Polar residues" evidence="4">
    <location>
        <begin position="1261"/>
        <end position="1286"/>
    </location>
</feature>
<gene>
    <name evidence="5" type="ORF">V1264_013514</name>
</gene>
<feature type="region of interest" description="Disordered" evidence="4">
    <location>
        <begin position="117"/>
        <end position="185"/>
    </location>
</feature>
<dbReference type="GO" id="GO:0004860">
    <property type="term" value="F:protein kinase inhibitor activity"/>
    <property type="evidence" value="ECO:0007669"/>
    <property type="project" value="TreeGrafter"/>
</dbReference>
<evidence type="ECO:0000313" key="6">
    <source>
        <dbReference type="Proteomes" id="UP001374579"/>
    </source>
</evidence>
<dbReference type="Proteomes" id="UP001374579">
    <property type="component" value="Unassembled WGS sequence"/>
</dbReference>
<feature type="compositionally biased region" description="Basic and acidic residues" evidence="4">
    <location>
        <begin position="23"/>
        <end position="32"/>
    </location>
</feature>
<feature type="compositionally biased region" description="Low complexity" evidence="4">
    <location>
        <begin position="1320"/>
        <end position="1333"/>
    </location>
</feature>
<dbReference type="PANTHER" id="PTHR19423">
    <property type="entry name" value="SH3 DOMAIN-BINDING PROTEIN 5"/>
    <property type="match status" value="1"/>
</dbReference>
<feature type="compositionally biased region" description="Low complexity" evidence="4">
    <location>
        <begin position="975"/>
        <end position="1042"/>
    </location>
</feature>
<dbReference type="EMBL" id="JBAMIC010000003">
    <property type="protein sequence ID" value="KAK7109481.1"/>
    <property type="molecule type" value="Genomic_DNA"/>
</dbReference>
<keyword evidence="2 3" id="KW-0175">Coiled coil</keyword>
<dbReference type="GO" id="GO:0035556">
    <property type="term" value="P:intracellular signal transduction"/>
    <property type="evidence" value="ECO:0007669"/>
    <property type="project" value="InterPro"/>
</dbReference>
<feature type="coiled-coil region" evidence="3">
    <location>
        <begin position="613"/>
        <end position="640"/>
    </location>
</feature>
<feature type="compositionally biased region" description="Acidic residues" evidence="4">
    <location>
        <begin position="547"/>
        <end position="556"/>
    </location>
</feature>
<comment type="similarity">
    <text evidence="1">Belongs to the SH3BP5 family.</text>
</comment>
<feature type="region of interest" description="Disordered" evidence="4">
    <location>
        <begin position="860"/>
        <end position="1333"/>
    </location>
</feature>
<feature type="compositionally biased region" description="Polar residues" evidence="4">
    <location>
        <begin position="127"/>
        <end position="139"/>
    </location>
</feature>
<sequence length="1333" mass="144278">MDEQKQHCDLLLPRPDCPEEENCTAHDGESNTEKAYGTPNNIDSDDHNAHIELAAIKLTLMDNTEEDRLVLNEHDYTAQEEQLLKELNDPSEKDKLRFQIEDTARQDQEVINVMNHSAKIETDNETDSSGSEQHATISRNHGAEGNKLNDERKSSAEEEDERLHGTNQVCFDGEGRPNNDLVDPNGKQHARLVECDQKEQCASVEQRDCSQDAKHSTENDPADSEASAAYCNDNCDNTIEDDEKEKHGGSRLNINSNGKYDTNHTDSVTVEKTLLEDQVNSMARENSGSFHDCNAEETNADQRQAESTESETGKGSNANPEQIDDSHTSPERQRDYQKPANCTDNAGDNMVPPAKDSTASHQNTTTGGTSSNSKDNQPRRRPSANETCDHDSSLPSADRPVLTEEPNSSQSTGEVPPFHSQPCDAAIFSEKVSSSDHQSTDDTISSEKVSSTDNLNTHDTLSSEKVSSSDQQSTDDIFSSEKVSSTDKQCALDTISLEKVSSKDNQSTVNIISSETVSKDNQCAVDTAISSQSVSPKDRQCSKDGADTEEQQDDTLDGNHPQQQQQQLNGGNQGREADKSPWTKRGDEYCECSDSTGDEEEVDPRIAENLEIMNQSCADVNRLENELDEARNKYRSTFQTSSQRMEELASKIKKSIQRARPFFEMTEKAKEAQNEAVRAARQFQTASGNYRAAKEMITLAELSLSERDEHTTRSISCALQETLNHATERVMESEREKTRSEAVHNKRAGVYAQLESQLQSEEKKYKRSISKARPYFDTKAELELKLQQQKQNVWDLQQAISTRKARYAEALRNLEAVSTEIHESRRSRQKMLLQYPREPGVGAESDSLCSSISDNIERNVFSSNGSYDYDDEDEEELSDDSSEVFSPGSRGYSRQNSRDRSLVTKTSSLRREIKRHRRSVSNGSAPGSVFSSSPGSLPESPASLNAPDASNGFSVVPGLANDGGGVGGGGGGSDGVKTTTTAIASATVSSSSNASVSVSTPSQSTSVSIPSSARSASASGTMSPSRASTSVTSGPSSTASASGLPPRLMDIAQGDCSENDSDDDAHGIKEYTAAEERGETDHQRARDTTSTDTVTSVEIQERVDGDGSAQEDCSPQGERDAVSTLNANTTPACAGSSASPSPLPSNQQSVPVTGSTAPLPSQNSLGSASSGQHPTGNTVSPPPTDQPHTTPKQLFAKAKQFLKKKTSGPQAHPRLDNRASEGSAGQDVNANPQARTLFHTGSGPHQSNSVQLLYPGPGLTPTGNVNVSTCNSSLPPRHPSSVQSAKASLEVKKQPLKRTDGGRNKPLQGIFVLNPSDLASSSPSSSSSSSFRF</sequence>
<feature type="compositionally biased region" description="Polar residues" evidence="4">
    <location>
        <begin position="278"/>
        <end position="289"/>
    </location>
</feature>
<feature type="compositionally biased region" description="Basic and acidic residues" evidence="4">
    <location>
        <begin position="536"/>
        <end position="546"/>
    </location>
</feature>
<protein>
    <submittedName>
        <fullName evidence="5">Uncharacterized protein</fullName>
    </submittedName>
</protein>
<feature type="compositionally biased region" description="Basic and acidic residues" evidence="4">
    <location>
        <begin position="1064"/>
        <end position="1089"/>
    </location>
</feature>
<feature type="compositionally biased region" description="Polar residues" evidence="4">
    <location>
        <begin position="503"/>
        <end position="521"/>
    </location>
</feature>